<sequence length="86" mass="9675">MKIIKRDGSHEGFSAGKIEKVVKAAGLPKEKARALARKIGFELKIMGKKEIHSSELRDMIASELKKADGYAYDLYIWYEGTKDKTS</sequence>
<accession>A0A1F8CWF7</accession>
<dbReference type="Pfam" id="PF03477">
    <property type="entry name" value="ATP-cone"/>
    <property type="match status" value="1"/>
</dbReference>
<evidence type="ECO:0000256" key="3">
    <source>
        <dbReference type="PROSITE-ProRule" id="PRU00492"/>
    </source>
</evidence>
<dbReference type="GO" id="GO:0005524">
    <property type="term" value="F:ATP binding"/>
    <property type="evidence" value="ECO:0007669"/>
    <property type="project" value="UniProtKB-UniRule"/>
</dbReference>
<organism evidence="5 6">
    <name type="scientific">Candidatus Woesebacteria bacterium RIFOXYB1_FULL_38_16</name>
    <dbReference type="NCBI Taxonomy" id="1802538"/>
    <lineage>
        <taxon>Bacteria</taxon>
        <taxon>Candidatus Woeseibacteriota</taxon>
    </lineage>
</organism>
<dbReference type="AlphaFoldDB" id="A0A1F8CWF7"/>
<keyword evidence="1 3" id="KW-0547">Nucleotide-binding</keyword>
<proteinExistence type="predicted"/>
<gene>
    <name evidence="5" type="ORF">A2382_01710</name>
</gene>
<evidence type="ECO:0000256" key="1">
    <source>
        <dbReference type="ARBA" id="ARBA00022741"/>
    </source>
</evidence>
<dbReference type="PROSITE" id="PS51161">
    <property type="entry name" value="ATP_CONE"/>
    <property type="match status" value="1"/>
</dbReference>
<reference evidence="5 6" key="1">
    <citation type="journal article" date="2016" name="Nat. Commun.">
        <title>Thousands of microbial genomes shed light on interconnected biogeochemical processes in an aquifer system.</title>
        <authorList>
            <person name="Anantharaman K."/>
            <person name="Brown C.T."/>
            <person name="Hug L.A."/>
            <person name="Sharon I."/>
            <person name="Castelle C.J."/>
            <person name="Probst A.J."/>
            <person name="Thomas B.C."/>
            <person name="Singh A."/>
            <person name="Wilkins M.J."/>
            <person name="Karaoz U."/>
            <person name="Brodie E.L."/>
            <person name="Williams K.H."/>
            <person name="Hubbard S.S."/>
            <person name="Banfield J.F."/>
        </authorList>
    </citation>
    <scope>NUCLEOTIDE SEQUENCE [LARGE SCALE GENOMIC DNA]</scope>
</reference>
<evidence type="ECO:0000313" key="5">
    <source>
        <dbReference type="EMBL" id="OGM80139.1"/>
    </source>
</evidence>
<evidence type="ECO:0000313" key="6">
    <source>
        <dbReference type="Proteomes" id="UP000178999"/>
    </source>
</evidence>
<dbReference type="Proteomes" id="UP000178999">
    <property type="component" value="Unassembled WGS sequence"/>
</dbReference>
<evidence type="ECO:0000259" key="4">
    <source>
        <dbReference type="PROSITE" id="PS51161"/>
    </source>
</evidence>
<feature type="domain" description="ATP-cone" evidence="4">
    <location>
        <begin position="1"/>
        <end position="86"/>
    </location>
</feature>
<dbReference type="InterPro" id="IPR005144">
    <property type="entry name" value="ATP-cone_dom"/>
</dbReference>
<evidence type="ECO:0000256" key="2">
    <source>
        <dbReference type="ARBA" id="ARBA00022840"/>
    </source>
</evidence>
<protein>
    <recommendedName>
        <fullName evidence="4">ATP-cone domain-containing protein</fullName>
    </recommendedName>
</protein>
<keyword evidence="2 3" id="KW-0067">ATP-binding</keyword>
<comment type="caution">
    <text evidence="5">The sequence shown here is derived from an EMBL/GenBank/DDBJ whole genome shotgun (WGS) entry which is preliminary data.</text>
</comment>
<name>A0A1F8CWF7_9BACT</name>
<dbReference type="EMBL" id="MGHY01000004">
    <property type="protein sequence ID" value="OGM80139.1"/>
    <property type="molecule type" value="Genomic_DNA"/>
</dbReference>
<dbReference type="STRING" id="1802538.A2382_01710"/>